<accession>C5M0H7</accession>
<gene>
    <name evidence="3" type="ORF">Pmar_PMAR004017</name>
</gene>
<dbReference type="Pfam" id="PF00956">
    <property type="entry name" value="NAP"/>
    <property type="match status" value="1"/>
</dbReference>
<dbReference type="FunCoup" id="C5M0H7">
    <property type="interactions" value="500"/>
</dbReference>
<dbReference type="GO" id="GO:0006334">
    <property type="term" value="P:nucleosome assembly"/>
    <property type="evidence" value="ECO:0007669"/>
    <property type="project" value="InterPro"/>
</dbReference>
<dbReference type="InParanoid" id="C5M0H7"/>
<reference evidence="3 4" key="1">
    <citation type="submission" date="2008-07" db="EMBL/GenBank/DDBJ databases">
        <authorList>
            <person name="El-Sayed N."/>
            <person name="Caler E."/>
            <person name="Inman J."/>
            <person name="Amedeo P."/>
            <person name="Hass B."/>
            <person name="Wortman J."/>
        </authorList>
    </citation>
    <scope>NUCLEOTIDE SEQUENCE [LARGE SCALE GENOMIC DNA]</scope>
    <source>
        <strain evidence="4">ATCC 50983 / TXsc</strain>
    </source>
</reference>
<keyword evidence="4" id="KW-1185">Reference proteome</keyword>
<dbReference type="Proteomes" id="UP000007800">
    <property type="component" value="Unassembled WGS sequence"/>
</dbReference>
<sequence>MSTVTAAEGEEAPPLPDELISKLIALDEDYTAIQKKLEREIRALERSYDKQLLPIIEARGRLLSTEGGSNRGRGFWKKVLHNSAEFEDDIEEWDLPVLEYLVDVRANVIISRMDGDDPRGFTITFVFEENPYFSNDELTKKYHYGEGKDFLKETQIVEIESDAIQWKPGMDVTVETVKKRKKGMVKTVTRARPSFFQFFTSLGPNHPIPEWLESMYEEEEEDDDDEVDRLHMVMADDWERAEMLKDNIIPHAIRWYTGEACSEDEEDEEGSEYTIEEDDEVAVIAVAEANF</sequence>
<dbReference type="OMA" id="ICCVECE"/>
<evidence type="ECO:0000313" key="3">
    <source>
        <dbReference type="EMBL" id="EEQ97512.1"/>
    </source>
</evidence>
<dbReference type="SUPFAM" id="SSF143113">
    <property type="entry name" value="NAP-like"/>
    <property type="match status" value="1"/>
</dbReference>
<dbReference type="GeneID" id="9055179"/>
<dbReference type="RefSeq" id="XP_002764795.1">
    <property type="nucleotide sequence ID" value="XM_002764749.1"/>
</dbReference>
<dbReference type="InterPro" id="IPR037231">
    <property type="entry name" value="NAP-like_sf"/>
</dbReference>
<evidence type="ECO:0000256" key="1">
    <source>
        <dbReference type="ARBA" id="ARBA00009947"/>
    </source>
</evidence>
<comment type="similarity">
    <text evidence="1 2">Belongs to the nucleosome assembly protein (NAP) family.</text>
</comment>
<dbReference type="PANTHER" id="PTHR11875">
    <property type="entry name" value="TESTIS-SPECIFIC Y-ENCODED PROTEIN"/>
    <property type="match status" value="1"/>
</dbReference>
<dbReference type="InterPro" id="IPR002164">
    <property type="entry name" value="NAP_family"/>
</dbReference>
<dbReference type="GO" id="GO:0005634">
    <property type="term" value="C:nucleus"/>
    <property type="evidence" value="ECO:0007669"/>
    <property type="project" value="InterPro"/>
</dbReference>
<dbReference type="AlphaFoldDB" id="C5M0H7"/>
<dbReference type="OrthoDB" id="27325at2759"/>
<organism evidence="4">
    <name type="scientific">Perkinsus marinus (strain ATCC 50983 / TXsc)</name>
    <dbReference type="NCBI Taxonomy" id="423536"/>
    <lineage>
        <taxon>Eukaryota</taxon>
        <taxon>Sar</taxon>
        <taxon>Alveolata</taxon>
        <taxon>Perkinsozoa</taxon>
        <taxon>Perkinsea</taxon>
        <taxon>Perkinsida</taxon>
        <taxon>Perkinsidae</taxon>
        <taxon>Perkinsus</taxon>
    </lineage>
</organism>
<dbReference type="EMBL" id="GG687104">
    <property type="protein sequence ID" value="EEQ97512.1"/>
    <property type="molecule type" value="Genomic_DNA"/>
</dbReference>
<name>C5M0H7_PERM5</name>
<dbReference type="Gene3D" id="3.30.1120.90">
    <property type="entry name" value="Nucleosome assembly protein"/>
    <property type="match status" value="1"/>
</dbReference>
<proteinExistence type="inferred from homology"/>
<evidence type="ECO:0000313" key="4">
    <source>
        <dbReference type="Proteomes" id="UP000007800"/>
    </source>
</evidence>
<evidence type="ECO:0000256" key="2">
    <source>
        <dbReference type="RuleBase" id="RU003876"/>
    </source>
</evidence>
<protein>
    <submittedName>
        <fullName evidence="3">Nucleosome assembly protein, putative</fullName>
    </submittedName>
</protein>